<evidence type="ECO:0000259" key="1">
    <source>
        <dbReference type="PROSITE" id="PS51819"/>
    </source>
</evidence>
<evidence type="ECO:0000313" key="3">
    <source>
        <dbReference type="Proteomes" id="UP000322244"/>
    </source>
</evidence>
<comment type="caution">
    <text evidence="2">The sequence shown here is derived from an EMBL/GenBank/DDBJ whole genome shotgun (WGS) entry which is preliminary data.</text>
</comment>
<accession>A0A5A7S8R6</accession>
<dbReference type="PANTHER" id="PTHR34109:SF1">
    <property type="entry name" value="VOC DOMAIN-CONTAINING PROTEIN"/>
    <property type="match status" value="1"/>
</dbReference>
<name>A0A5A7S8R6_9NOCA</name>
<protein>
    <submittedName>
        <fullName evidence="2">Glyoxalase</fullName>
    </submittedName>
</protein>
<dbReference type="SUPFAM" id="SSF54593">
    <property type="entry name" value="Glyoxalase/Bleomycin resistance protein/Dihydroxybiphenyl dioxygenase"/>
    <property type="match status" value="1"/>
</dbReference>
<organism evidence="2 3">
    <name type="scientific">Antrihabitans cavernicola</name>
    <dbReference type="NCBI Taxonomy" id="2495913"/>
    <lineage>
        <taxon>Bacteria</taxon>
        <taxon>Bacillati</taxon>
        <taxon>Actinomycetota</taxon>
        <taxon>Actinomycetes</taxon>
        <taxon>Mycobacteriales</taxon>
        <taxon>Nocardiaceae</taxon>
        <taxon>Antrihabitans</taxon>
    </lineage>
</organism>
<dbReference type="OrthoDB" id="9809391at2"/>
<evidence type="ECO:0000313" key="2">
    <source>
        <dbReference type="EMBL" id="KAA0022530.1"/>
    </source>
</evidence>
<dbReference type="EMBL" id="VLNY01000005">
    <property type="protein sequence ID" value="KAA0022530.1"/>
    <property type="molecule type" value="Genomic_DNA"/>
</dbReference>
<proteinExistence type="predicted"/>
<sequence length="132" mass="14347">MTEKTVVQTVIWPTLRYDDARAAIRFLVAMGFEEVVVYGEGEIVDHAQLRWPGGGGVMLGSAQREDSAIKDVVAGTGSIYVVIDNPDELHDRAVGLGANITRGLTDEDYGSRGFTMKDPEGVYWSFGTYGGE</sequence>
<dbReference type="Gene3D" id="3.30.720.120">
    <property type="match status" value="1"/>
</dbReference>
<dbReference type="Gene3D" id="3.30.720.110">
    <property type="match status" value="1"/>
</dbReference>
<keyword evidence="3" id="KW-1185">Reference proteome</keyword>
<dbReference type="PANTHER" id="PTHR34109">
    <property type="entry name" value="BNAUNNG04460D PROTEIN-RELATED"/>
    <property type="match status" value="1"/>
</dbReference>
<dbReference type="InterPro" id="IPR037523">
    <property type="entry name" value="VOC_core"/>
</dbReference>
<gene>
    <name evidence="2" type="ORF">FOY51_12575</name>
</gene>
<feature type="domain" description="VOC" evidence="1">
    <location>
        <begin position="9"/>
        <end position="129"/>
    </location>
</feature>
<dbReference type="Pfam" id="PF00903">
    <property type="entry name" value="Glyoxalase"/>
    <property type="match status" value="1"/>
</dbReference>
<reference evidence="2 3" key="1">
    <citation type="submission" date="2019-07" db="EMBL/GenBank/DDBJ databases">
        <title>Rhodococcus cavernicolus sp. nov., isolated from a cave.</title>
        <authorList>
            <person name="Lee S.D."/>
        </authorList>
    </citation>
    <scope>NUCLEOTIDE SEQUENCE [LARGE SCALE GENOMIC DNA]</scope>
    <source>
        <strain evidence="2 3">C1-24</strain>
    </source>
</reference>
<dbReference type="RefSeq" id="WP_149430586.1">
    <property type="nucleotide sequence ID" value="NZ_VLNY01000005.1"/>
</dbReference>
<dbReference type="PROSITE" id="PS51819">
    <property type="entry name" value="VOC"/>
    <property type="match status" value="1"/>
</dbReference>
<dbReference type="Proteomes" id="UP000322244">
    <property type="component" value="Unassembled WGS sequence"/>
</dbReference>
<dbReference type="InterPro" id="IPR029068">
    <property type="entry name" value="Glyas_Bleomycin-R_OHBP_Dase"/>
</dbReference>
<dbReference type="InterPro" id="IPR004360">
    <property type="entry name" value="Glyas_Fos-R_dOase_dom"/>
</dbReference>
<dbReference type="AlphaFoldDB" id="A0A5A7S8R6"/>